<dbReference type="Pfam" id="PF01171">
    <property type="entry name" value="ATP_bind_3"/>
    <property type="match status" value="1"/>
</dbReference>
<evidence type="ECO:0000259" key="9">
    <source>
        <dbReference type="SMART" id="SM00977"/>
    </source>
</evidence>
<dbReference type="EC" id="6.3.4.19" evidence="8"/>
<evidence type="ECO:0000256" key="4">
    <source>
        <dbReference type="ARBA" id="ARBA00022694"/>
    </source>
</evidence>
<gene>
    <name evidence="8" type="primary">tilS</name>
    <name evidence="10" type="ORF">CLV83_1799</name>
</gene>
<keyword evidence="2 8" id="KW-0963">Cytoplasm</keyword>
<dbReference type="InterPro" id="IPR014729">
    <property type="entry name" value="Rossmann-like_a/b/a_fold"/>
</dbReference>
<comment type="function">
    <text evidence="8">Ligates lysine onto the cytidine present at position 34 of the AUA codon-specific tRNA(Ile) that contains the anticodon CAU, in an ATP-dependent manner. Cytidine is converted to lysidine, thus changing the amino acid specificity of the tRNA from methionine to isoleucine.</text>
</comment>
<dbReference type="GO" id="GO:0032267">
    <property type="term" value="F:tRNA(Ile)-lysidine synthase activity"/>
    <property type="evidence" value="ECO:0007669"/>
    <property type="project" value="UniProtKB-EC"/>
</dbReference>
<evidence type="ECO:0000256" key="5">
    <source>
        <dbReference type="ARBA" id="ARBA00022741"/>
    </source>
</evidence>
<dbReference type="SUPFAM" id="SSF82829">
    <property type="entry name" value="MesJ substrate recognition domain-like"/>
    <property type="match status" value="1"/>
</dbReference>
<evidence type="ECO:0000256" key="1">
    <source>
        <dbReference type="ARBA" id="ARBA00004496"/>
    </source>
</evidence>
<keyword evidence="5 8" id="KW-0547">Nucleotide-binding</keyword>
<dbReference type="Pfam" id="PF09179">
    <property type="entry name" value="TilS"/>
    <property type="match status" value="1"/>
</dbReference>
<evidence type="ECO:0000256" key="8">
    <source>
        <dbReference type="HAMAP-Rule" id="MF_01161"/>
    </source>
</evidence>
<dbReference type="InterPro" id="IPR015262">
    <property type="entry name" value="tRNA_Ile_lys_synt_subst-bd"/>
</dbReference>
<dbReference type="GO" id="GO:0005524">
    <property type="term" value="F:ATP binding"/>
    <property type="evidence" value="ECO:0007669"/>
    <property type="project" value="UniProtKB-UniRule"/>
</dbReference>
<dbReference type="Gene3D" id="1.20.59.20">
    <property type="match status" value="1"/>
</dbReference>
<dbReference type="Pfam" id="PF11734">
    <property type="entry name" value="TilS_C"/>
    <property type="match status" value="1"/>
</dbReference>
<dbReference type="SUPFAM" id="SSF52402">
    <property type="entry name" value="Adenine nucleotide alpha hydrolases-like"/>
    <property type="match status" value="1"/>
</dbReference>
<dbReference type="InterPro" id="IPR011063">
    <property type="entry name" value="TilS/TtcA_N"/>
</dbReference>
<keyword evidence="4 8" id="KW-0819">tRNA processing</keyword>
<keyword evidence="11" id="KW-1185">Reference proteome</keyword>
<dbReference type="Gene3D" id="3.40.50.620">
    <property type="entry name" value="HUPs"/>
    <property type="match status" value="1"/>
</dbReference>
<dbReference type="InterPro" id="IPR012094">
    <property type="entry name" value="tRNA_Ile_lys_synt"/>
</dbReference>
<feature type="binding site" evidence="8">
    <location>
        <begin position="43"/>
        <end position="48"/>
    </location>
    <ligand>
        <name>ATP</name>
        <dbReference type="ChEBI" id="CHEBI:30616"/>
    </ligand>
</feature>
<dbReference type="NCBIfam" id="TIGR02433">
    <property type="entry name" value="lysidine_TilS_C"/>
    <property type="match status" value="1"/>
</dbReference>
<evidence type="ECO:0000256" key="3">
    <source>
        <dbReference type="ARBA" id="ARBA00022598"/>
    </source>
</evidence>
<name>A0A4R1GLG5_9GAMM</name>
<evidence type="ECO:0000256" key="6">
    <source>
        <dbReference type="ARBA" id="ARBA00022840"/>
    </source>
</evidence>
<dbReference type="InterPro" id="IPR012796">
    <property type="entry name" value="Lysidine-tRNA-synth_C"/>
</dbReference>
<dbReference type="SUPFAM" id="SSF56037">
    <property type="entry name" value="PheT/TilS domain"/>
    <property type="match status" value="1"/>
</dbReference>
<dbReference type="EMBL" id="SMFU01000008">
    <property type="protein sequence ID" value="TCK06949.1"/>
    <property type="molecule type" value="Genomic_DNA"/>
</dbReference>
<accession>A0A4R1GLG5</accession>
<keyword evidence="3 8" id="KW-0436">Ligase</keyword>
<dbReference type="HAMAP" id="MF_01161">
    <property type="entry name" value="tRNA_Ile_lys_synt"/>
    <property type="match status" value="1"/>
</dbReference>
<dbReference type="GO" id="GO:0005737">
    <property type="term" value="C:cytoplasm"/>
    <property type="evidence" value="ECO:0007669"/>
    <property type="project" value="UniProtKB-SubCell"/>
</dbReference>
<dbReference type="SMART" id="SM00977">
    <property type="entry name" value="TilS_C"/>
    <property type="match status" value="1"/>
</dbReference>
<feature type="domain" description="Lysidine-tRNA(Ile) synthetase C-terminal" evidence="9">
    <location>
        <begin position="370"/>
        <end position="440"/>
    </location>
</feature>
<dbReference type="PANTHER" id="PTHR43033:SF1">
    <property type="entry name" value="TRNA(ILE)-LYSIDINE SYNTHASE-RELATED"/>
    <property type="match status" value="1"/>
</dbReference>
<dbReference type="PANTHER" id="PTHR43033">
    <property type="entry name" value="TRNA(ILE)-LYSIDINE SYNTHASE-RELATED"/>
    <property type="match status" value="1"/>
</dbReference>
<comment type="catalytic activity">
    <reaction evidence="7 8">
        <text>cytidine(34) in tRNA(Ile2) + L-lysine + ATP = lysidine(34) in tRNA(Ile2) + AMP + diphosphate + H(+)</text>
        <dbReference type="Rhea" id="RHEA:43744"/>
        <dbReference type="Rhea" id="RHEA-COMP:10625"/>
        <dbReference type="Rhea" id="RHEA-COMP:10670"/>
        <dbReference type="ChEBI" id="CHEBI:15378"/>
        <dbReference type="ChEBI" id="CHEBI:30616"/>
        <dbReference type="ChEBI" id="CHEBI:32551"/>
        <dbReference type="ChEBI" id="CHEBI:33019"/>
        <dbReference type="ChEBI" id="CHEBI:82748"/>
        <dbReference type="ChEBI" id="CHEBI:83665"/>
        <dbReference type="ChEBI" id="CHEBI:456215"/>
        <dbReference type="EC" id="6.3.4.19"/>
    </reaction>
</comment>
<keyword evidence="6 8" id="KW-0067">ATP-binding</keyword>
<dbReference type="OrthoDB" id="9807403at2"/>
<dbReference type="NCBIfam" id="TIGR02432">
    <property type="entry name" value="lysidine_TilS_N"/>
    <property type="match status" value="1"/>
</dbReference>
<dbReference type="GO" id="GO:0006400">
    <property type="term" value="P:tRNA modification"/>
    <property type="evidence" value="ECO:0007669"/>
    <property type="project" value="UniProtKB-UniRule"/>
</dbReference>
<comment type="domain">
    <text evidence="8">The N-terminal region contains the highly conserved SGGXDS motif, predicted to be a P-loop motif involved in ATP binding.</text>
</comment>
<protein>
    <recommendedName>
        <fullName evidence="8">tRNA(Ile)-lysidine synthase</fullName>
        <ecNumber evidence="8">6.3.4.19</ecNumber>
    </recommendedName>
    <alternativeName>
        <fullName evidence="8">tRNA(Ile)-2-lysyl-cytidine synthase</fullName>
    </alternativeName>
    <alternativeName>
        <fullName evidence="8">tRNA(Ile)-lysidine synthetase</fullName>
    </alternativeName>
</protein>
<organism evidence="10 11">
    <name type="scientific">Marinobacterium mangrovicola</name>
    <dbReference type="NCBI Taxonomy" id="1476959"/>
    <lineage>
        <taxon>Bacteria</taxon>
        <taxon>Pseudomonadati</taxon>
        <taxon>Pseudomonadota</taxon>
        <taxon>Gammaproteobacteria</taxon>
        <taxon>Oceanospirillales</taxon>
        <taxon>Oceanospirillaceae</taxon>
        <taxon>Marinobacterium</taxon>
    </lineage>
</organism>
<evidence type="ECO:0000256" key="7">
    <source>
        <dbReference type="ARBA" id="ARBA00048539"/>
    </source>
</evidence>
<comment type="similarity">
    <text evidence="8">Belongs to the tRNA(Ile)-lysidine synthase family.</text>
</comment>
<dbReference type="InterPro" id="IPR012795">
    <property type="entry name" value="tRNA_Ile_lys_synt_N"/>
</dbReference>
<proteinExistence type="inferred from homology"/>
<comment type="subcellular location">
    <subcellularLocation>
        <location evidence="1 8">Cytoplasm</location>
    </subcellularLocation>
</comment>
<dbReference type="AlphaFoldDB" id="A0A4R1GLG5"/>
<evidence type="ECO:0000256" key="2">
    <source>
        <dbReference type="ARBA" id="ARBA00022490"/>
    </source>
</evidence>
<dbReference type="Proteomes" id="UP000294546">
    <property type="component" value="Unassembled WGS sequence"/>
</dbReference>
<dbReference type="CDD" id="cd01992">
    <property type="entry name" value="TilS_N"/>
    <property type="match status" value="1"/>
</dbReference>
<sequence>MICLIAAMHASGTTGALSTDLAELLLGRLERLPDSRRWVIALSGGVDSRVLLELCARTLPREKLLALHINHQLQADAGAWQDWCASECQRLGVAFTSLSVDPGSGSEAELRDARYRAFESVLKPGDWLLLAQHADDQAETFLLRLLRGAGVRGLSGMPWQRPVGQGQLYRPLMDQPRAVLEAWARQEQIEWVEDPSNASDRYDRNWIRQRILAPLKQRKPAVLERLVATTAQLAETDQLLDEIAAGDLAAMQTVAECLPLAALQQLSLPRQRNLIRHWVFTCTGDRLSQDELLEVEQSVIAAGEDRTPLLRLGGFELRRYRGQLFLTEALAPRSEPFDLNCTAHGSVVLAQGVIEFHPANGVGLAEGETLRLDYRRGGERLRPLGRGGSVSLKQLLQEAGVPPWLRPGWPILYRGDQLVAVPGICLCEEVVTTGGLIPSWRPSGLSEGVCFGRL</sequence>
<evidence type="ECO:0000313" key="10">
    <source>
        <dbReference type="EMBL" id="TCK06949.1"/>
    </source>
</evidence>
<comment type="caution">
    <text evidence="10">The sequence shown here is derived from an EMBL/GenBank/DDBJ whole genome shotgun (WGS) entry which is preliminary data.</text>
</comment>
<evidence type="ECO:0000313" key="11">
    <source>
        <dbReference type="Proteomes" id="UP000294546"/>
    </source>
</evidence>
<reference evidence="10 11" key="1">
    <citation type="submission" date="2019-03" db="EMBL/GenBank/DDBJ databases">
        <title>Genomic Encyclopedia of Archaeal and Bacterial Type Strains, Phase II (KMG-II): from individual species to whole genera.</title>
        <authorList>
            <person name="Goeker M."/>
        </authorList>
    </citation>
    <scope>NUCLEOTIDE SEQUENCE [LARGE SCALE GENOMIC DNA]</scope>
    <source>
        <strain evidence="10 11">DSM 27697</strain>
    </source>
</reference>